<dbReference type="RefSeq" id="WP_083704218.1">
    <property type="nucleotide sequence ID" value="NZ_FTPP01000002.1"/>
</dbReference>
<name>A0A1R3XMT8_9BACT</name>
<evidence type="ECO:0000259" key="2">
    <source>
        <dbReference type="PROSITE" id="PS50835"/>
    </source>
</evidence>
<sequence length="2780" mass="287902">MRKNFTRLISSVSRTKSFAIALTSLMILAGSVYLMAAVGVTITGGGSFPISADLAANATAPGFTSVGTITIREVSTNDFGSSGNIVLRAPAGWRFRGSGVTANVAIYNDNGGVSIATGAATYSADGTTITIPLTVNGTNKREQITILGVQVQALDGANVPGTGNIRIEVADGATVSGLPTTLMQSISQRAGAARKLAFAQQPTTTDIYTAISPAPTVLIQDQFSNTVTNATNSVSVALGNNPAGGTLGGTKTMAAVNGIATFSSLSIDASGTGYTFTASSNLLISGTSAAFNITSTQPNLESIEAPCITIGAGATEITLRGSNFARNAVGRIGTSGTGIRTTTFVSSTELKMTLTAGDLATAGNKTMYVVNPVPANGANVSSGQTVEVHHTIETATIGNSTRSPECTGASRTYTAPADFTNYDWTVSEGATITSATSNSNAITIRYNDVAPTSGKVTVTVKATNPCGVAGTRSFDILVNQTPPDVITYDTPTTFCEGGSVVLKAPVAASGEPAYGYQWLLNGAAIPDATASTYKAEAAGGYRVTVRAADPNVCSNTSGTVTVSITSPLNQGAITGVTTYCHLATVASVDRLTATVEGGTYNDGNSTRPRTYLWEQSTNGSTGWEPAAGTNTSSVYTPSTAETGTTYYRRTVYAGGCENTTEPVAVLVKPNPVTTVSADNAAICQGESVKLTATGADSYVWSVGGIPLSSSDAEITVTPAATTTYTVVGWTNDCKSATQTITITVTPALTQGAITGTTQYCQVAGGTGTNLTSTVAGGITAKAYQWEQSVNGSTGWEPAAGTNSTANFAPSIATAGTMYYRRVVTSGSCTSIGDPIAVTVTPAVTNEISETQVVCSGDPIQPLTGTFTGGDPADISFVWEQSPNGSTSWTEATGANTGANYAPATENVTTTKTTYYRRKVVSGNCTLYSNTVSVRITARPVAAITQGTNTYFCPTGSPGTAALTASLSGASYNWYKVGESESIGDTRTINVSEAGEYFVVVTANNCSATSDKILVQETVVNNNVLNSPNQLVCYGGTPEKLVGSAASSRFNNVVYQWQEKTSEGGSFTNISGATGADLILGAHTADRWYRRVAAEGSCAIYSNEIHVEVKPELKVTNIPASATAICNSTLFQFDPNGSAAGATFAWTRAAVEGISNLPVTNGGGGINETLINTSTAPIDVTYIYTTSGNDNCTGAPQNLVVRVNPTPVLNSSLTPPAICGGTEFDYTARSATSGTTFSWVRQPAAGITTTADASGTGAKVEHVLTNTTADPIDVTYTYTLTANGCSNTQDVVVTVNPRPQLSSTLTPTAICSGTAFTYEPDSETDGASFSWIRLAATGITSDGGTTGVGTINQSLTNSGTAPVNVTYRITTTANGCPGTAQDVVVTVNPSPKLSTPLTSSVCSGSTFIYEPASATTGATFSWSRAASGGNAASSGTGDISEVLTNSTTAPITVTYEITTRANGCNGEPQNLVVTVNPRPQLSSPLTATVCSGVAFSYTPASATTGATYTWTRAAVPGISNAAVTNGTGAVNETLVNTTANPVDVTYVYTTTANGCAGNSTQNVVVTVNPRPQLSSTLTPTAVCSGTPFSYEPTSATTGATFSWTRAAVTSVSNPAVTTPVAGAVNETLVNIGTAPVTVTYRYTTTYASNGSSCAGTVQEVKVVVNPSPRLSSTLTPTAVCSGNTFTYNPQSATTGATYTWTRAAVPGISSPAVTTPVAGGVSEVLENTTASAIDVTYVFNTTANGCTGASQNVTVKVNPKPVATFSGVTDGQTVYSDGGTITLTPTVAGGTFSIVSPAGTEGLDGRVLTPCTALGSATEKEITIRYTINPSSNGITCTAFEEKKVLLKRSRYVVVIEANPFPTCRGQNTTYRAVVYKDPVSVTYPYLVNSNGQPVDRNGSLLGAKTYPIPNPAYPYPANAPQILKDNAYRYYQPIVVGGERVNDGADAAKFTYRWTKNYDVYPFGNTVEAGNAGLSSEDYYAVSITAGPANSCISSIPTGPDGPTSGIWSNRTYTAAPINYVVDLTTDKTTICEGGAVTMSANLDAAFAFWKDIELTLYWMVQRPGIQTPIELSSTKYTTGNTVSFSTTGPAGGFRDGDIVYVEFSSVIDRQNNVSSKCSRGFTTNQIPITVVGTQTMAGGGAFCSGGTGVPVSLASSQRNVFYQLMRDGQPVGSPVAGTGNALPFGNQTVAGSYTVQALATTTATACLTYGPVNVYVTPQPIAQTLTAANNGEYCAGGTGVAITLNGSQSGVKYQLQRTVSGSTTNVGQEVLGDGQPIVFPNQTAAGEYRVLATTVAQDGTVAACPLPMGRAIITINPIPTVAVNSPSTCAGTPVQVTATPVVGTAPFSYTWTVPAGWTGPIPTTASFMTTVPGTYTVAVRDAKSCAMSTPVSTTVVVKELPTVTVNDVTVCAGTAATVTATPADGVGPYTYTWTVPSGAANPGNVASFQTTTAGQYSVRIQDSQSCSASEAATSTVTVNPILPVTAKILIFDETGTQIEDESKMEFGMKYTFKVESNMIDLDGADISSIKWWMGDGTDGGWVMVEQGVTEFTMKEPMGALRVSIKCDIPAVPGTCFALDASNIFSIFTEPIVPLPVELLYFNAKKQGADVVLDWATASELDNKGFEVQVSSDAKNFRALGFVESKVNTTSLKQLYTFVDKENGKQGVRYYRLKQVDLDGKSEVFNIRAVHFDVVSANKVKAYPNPFHSEIELSIDAELDGELQITVTTATGQQLLQRTVQVAKGTNIEKLTLDPNLPRGVYIISTRMGDFNSHFKLLKQ</sequence>
<gene>
    <name evidence="3" type="ORF">SAMN05444128_2930</name>
</gene>
<organism evidence="3 4">
    <name type="scientific">Pontibacter indicus</name>
    <dbReference type="NCBI Taxonomy" id="1317125"/>
    <lineage>
        <taxon>Bacteria</taxon>
        <taxon>Pseudomonadati</taxon>
        <taxon>Bacteroidota</taxon>
        <taxon>Cytophagia</taxon>
        <taxon>Cytophagales</taxon>
        <taxon>Hymenobacteraceae</taxon>
        <taxon>Pontibacter</taxon>
    </lineage>
</organism>
<dbReference type="InterPro" id="IPR045828">
    <property type="entry name" value="PKD_Bacteroidetes"/>
</dbReference>
<proteinExistence type="predicted"/>
<dbReference type="InterPro" id="IPR045829">
    <property type="entry name" value="PKD_6"/>
</dbReference>
<feature type="domain" description="Ig-like" evidence="2">
    <location>
        <begin position="841"/>
        <end position="967"/>
    </location>
</feature>
<dbReference type="STRING" id="1317125.SAMN05444128_2930"/>
<dbReference type="Pfam" id="PF19408">
    <property type="entry name" value="PKD_6"/>
    <property type="match status" value="1"/>
</dbReference>
<dbReference type="OrthoDB" id="842906at2"/>
<dbReference type="Gene3D" id="2.60.40.10">
    <property type="entry name" value="Immunoglobulins"/>
    <property type="match status" value="2"/>
</dbReference>
<feature type="domain" description="PKD" evidence="1">
    <location>
        <begin position="2429"/>
        <end position="2479"/>
    </location>
</feature>
<dbReference type="SUPFAM" id="SSF49299">
    <property type="entry name" value="PKD domain"/>
    <property type="match status" value="1"/>
</dbReference>
<dbReference type="PROSITE" id="PS50835">
    <property type="entry name" value="IG_LIKE"/>
    <property type="match status" value="1"/>
</dbReference>
<dbReference type="InterPro" id="IPR000601">
    <property type="entry name" value="PKD_dom"/>
</dbReference>
<evidence type="ECO:0000259" key="1">
    <source>
        <dbReference type="PROSITE" id="PS50093"/>
    </source>
</evidence>
<keyword evidence="4" id="KW-1185">Reference proteome</keyword>
<dbReference type="Proteomes" id="UP000187181">
    <property type="component" value="Unassembled WGS sequence"/>
</dbReference>
<protein>
    <recommendedName>
        <fullName evidence="5">Gliding motility-associated C-terminal domain-containing protein</fullName>
    </recommendedName>
</protein>
<accession>A0A1R3XMT8</accession>
<dbReference type="Pfam" id="PF19406">
    <property type="entry name" value="PKD_5"/>
    <property type="match status" value="7"/>
</dbReference>
<dbReference type="PROSITE" id="PS50093">
    <property type="entry name" value="PKD"/>
    <property type="match status" value="1"/>
</dbReference>
<evidence type="ECO:0000313" key="3">
    <source>
        <dbReference type="EMBL" id="SIT92721.1"/>
    </source>
</evidence>
<evidence type="ECO:0008006" key="5">
    <source>
        <dbReference type="Google" id="ProtNLM"/>
    </source>
</evidence>
<dbReference type="InterPro" id="IPR035986">
    <property type="entry name" value="PKD_dom_sf"/>
</dbReference>
<evidence type="ECO:0000313" key="4">
    <source>
        <dbReference type="Proteomes" id="UP000187181"/>
    </source>
</evidence>
<dbReference type="InterPro" id="IPR007110">
    <property type="entry name" value="Ig-like_dom"/>
</dbReference>
<dbReference type="NCBIfam" id="TIGR04183">
    <property type="entry name" value="Por_Secre_tail"/>
    <property type="match status" value="1"/>
</dbReference>
<dbReference type="InterPro" id="IPR026444">
    <property type="entry name" value="Secre_tail"/>
</dbReference>
<dbReference type="EMBL" id="FTPP01000002">
    <property type="protein sequence ID" value="SIT92721.1"/>
    <property type="molecule type" value="Genomic_DNA"/>
</dbReference>
<reference evidence="4" key="1">
    <citation type="submission" date="2017-01" db="EMBL/GenBank/DDBJ databases">
        <authorList>
            <person name="Varghese N."/>
            <person name="Submissions S."/>
        </authorList>
    </citation>
    <scope>NUCLEOTIDE SEQUENCE [LARGE SCALE GENOMIC DNA]</scope>
    <source>
        <strain evidence="4">LP100</strain>
    </source>
</reference>
<dbReference type="InterPro" id="IPR013783">
    <property type="entry name" value="Ig-like_fold"/>
</dbReference>